<dbReference type="InterPro" id="IPR036526">
    <property type="entry name" value="C-N_Hydrolase_sf"/>
</dbReference>
<protein>
    <submittedName>
        <fullName evidence="4">Carbon-nitrogen hydrolase family protein</fullName>
    </submittedName>
</protein>
<dbReference type="InterPro" id="IPR003010">
    <property type="entry name" value="C-N_Hydrolase"/>
</dbReference>
<accession>A0ABV5SQS4</accession>
<evidence type="ECO:0000256" key="1">
    <source>
        <dbReference type="ARBA" id="ARBA00010613"/>
    </source>
</evidence>
<dbReference type="CDD" id="cd07581">
    <property type="entry name" value="nitrilase_3"/>
    <property type="match status" value="1"/>
</dbReference>
<dbReference type="Proteomes" id="UP001589667">
    <property type="component" value="Unassembled WGS sequence"/>
</dbReference>
<gene>
    <name evidence="4" type="ORF">ACFFQV_07230</name>
</gene>
<dbReference type="Pfam" id="PF00795">
    <property type="entry name" value="CN_hydrolase"/>
    <property type="match status" value="1"/>
</dbReference>
<dbReference type="PROSITE" id="PS50263">
    <property type="entry name" value="CN_HYDROLASE"/>
    <property type="match status" value="1"/>
</dbReference>
<comment type="similarity">
    <text evidence="1">Belongs to the carbon-nitrogen hydrolase superfamily. NIT1/NIT2 family.</text>
</comment>
<keyword evidence="4" id="KW-0378">Hydrolase</keyword>
<dbReference type="PANTHER" id="PTHR23088">
    <property type="entry name" value="NITRILASE-RELATED"/>
    <property type="match status" value="1"/>
</dbReference>
<proteinExistence type="inferred from homology"/>
<name>A0ABV5SQS4_9MICO</name>
<dbReference type="SUPFAM" id="SSF56317">
    <property type="entry name" value="Carbon-nitrogen hydrolase"/>
    <property type="match status" value="1"/>
</dbReference>
<dbReference type="PROSITE" id="PS01227">
    <property type="entry name" value="UPF0012"/>
    <property type="match status" value="1"/>
</dbReference>
<dbReference type="RefSeq" id="WP_157424828.1">
    <property type="nucleotide sequence ID" value="NZ_BAAANI010000007.1"/>
</dbReference>
<evidence type="ECO:0000313" key="4">
    <source>
        <dbReference type="EMBL" id="MFB9642081.1"/>
    </source>
</evidence>
<evidence type="ECO:0000256" key="2">
    <source>
        <dbReference type="SAM" id="MobiDB-lite"/>
    </source>
</evidence>
<organism evidence="4 5">
    <name type="scientific">Agromyces lapidis</name>
    <dbReference type="NCBI Taxonomy" id="279574"/>
    <lineage>
        <taxon>Bacteria</taxon>
        <taxon>Bacillati</taxon>
        <taxon>Actinomycetota</taxon>
        <taxon>Actinomycetes</taxon>
        <taxon>Micrococcales</taxon>
        <taxon>Microbacteriaceae</taxon>
        <taxon>Agromyces</taxon>
    </lineage>
</organism>
<keyword evidence="5" id="KW-1185">Reference proteome</keyword>
<dbReference type="EMBL" id="JBHMBL010000001">
    <property type="protein sequence ID" value="MFB9642081.1"/>
    <property type="molecule type" value="Genomic_DNA"/>
</dbReference>
<evidence type="ECO:0000313" key="5">
    <source>
        <dbReference type="Proteomes" id="UP001589667"/>
    </source>
</evidence>
<dbReference type="PANTHER" id="PTHR23088:SF27">
    <property type="entry name" value="DEAMINATED GLUTATHIONE AMIDASE"/>
    <property type="match status" value="1"/>
</dbReference>
<evidence type="ECO:0000259" key="3">
    <source>
        <dbReference type="PROSITE" id="PS50263"/>
    </source>
</evidence>
<feature type="region of interest" description="Disordered" evidence="2">
    <location>
        <begin position="1"/>
        <end position="24"/>
    </location>
</feature>
<dbReference type="InterPro" id="IPR001110">
    <property type="entry name" value="UPF0012_CS"/>
</dbReference>
<sequence>MTHGTAAPDHEPVAPDTRQGAETSDGDELAIAIAQFAPRADAAENLGEIERLARLAAGRGARLVVFPEYSMYFTPELGQEMADAAEPLEGGFVRALGALAGELGVHLVAGVLERIPGDEARFSNTLVALDDGGRLVARYRKQHLYDAFGQRESDRVVAGALDEPEIFEVDGVSVGMQTCYDLRFPEVTRVIVDAGADLVLVPAEWVRGPLKEHHWRTLALARAIENTVYLAAADQTPPVAVGQSLVVDPMGVELAALGEQPGIAVAWVSRERIAAVRRTNPALSLRRYGVVHR</sequence>
<dbReference type="Gene3D" id="3.60.110.10">
    <property type="entry name" value="Carbon-nitrogen hydrolase"/>
    <property type="match status" value="1"/>
</dbReference>
<feature type="domain" description="CN hydrolase" evidence="3">
    <location>
        <begin position="29"/>
        <end position="270"/>
    </location>
</feature>
<comment type="caution">
    <text evidence="4">The sequence shown here is derived from an EMBL/GenBank/DDBJ whole genome shotgun (WGS) entry which is preliminary data.</text>
</comment>
<dbReference type="GO" id="GO:0016787">
    <property type="term" value="F:hydrolase activity"/>
    <property type="evidence" value="ECO:0007669"/>
    <property type="project" value="UniProtKB-KW"/>
</dbReference>
<reference evidence="4 5" key="1">
    <citation type="submission" date="2024-09" db="EMBL/GenBank/DDBJ databases">
        <authorList>
            <person name="Sun Q."/>
            <person name="Mori K."/>
        </authorList>
    </citation>
    <scope>NUCLEOTIDE SEQUENCE [LARGE SCALE GENOMIC DNA]</scope>
    <source>
        <strain evidence="4 5">JCM 14321</strain>
    </source>
</reference>